<feature type="domain" description="LysM" evidence="3">
    <location>
        <begin position="48"/>
        <end position="92"/>
    </location>
</feature>
<dbReference type="GO" id="GO:0008061">
    <property type="term" value="F:chitin binding"/>
    <property type="evidence" value="ECO:0007669"/>
    <property type="project" value="InterPro"/>
</dbReference>
<keyword evidence="2" id="KW-0326">Glycosidase</keyword>
<evidence type="ECO:0000256" key="1">
    <source>
        <dbReference type="ARBA" id="ARBA00022801"/>
    </source>
</evidence>
<dbReference type="CDD" id="cd02874">
    <property type="entry name" value="GH18_CFLE_spore_hydrolase"/>
    <property type="match status" value="1"/>
</dbReference>
<dbReference type="InterPro" id="IPR041704">
    <property type="entry name" value="CFLE_GH18"/>
</dbReference>
<dbReference type="PANTHER" id="PTHR46066:SF2">
    <property type="entry name" value="CHITINASE DOMAIN-CONTAINING PROTEIN 1"/>
    <property type="match status" value="1"/>
</dbReference>
<dbReference type="PROSITE" id="PS51910">
    <property type="entry name" value="GH18_2"/>
    <property type="match status" value="1"/>
</dbReference>
<dbReference type="RefSeq" id="WP_055741795.1">
    <property type="nucleotide sequence ID" value="NZ_JAAIWL010000028.1"/>
</dbReference>
<dbReference type="SMART" id="SM00257">
    <property type="entry name" value="LysM"/>
    <property type="match status" value="2"/>
</dbReference>
<dbReference type="InterPro" id="IPR029070">
    <property type="entry name" value="Chitinase_insertion_sf"/>
</dbReference>
<evidence type="ECO:0000313" key="6">
    <source>
        <dbReference type="Proteomes" id="UP000051888"/>
    </source>
</evidence>
<dbReference type="Gene3D" id="3.10.350.10">
    <property type="entry name" value="LysM domain"/>
    <property type="match status" value="2"/>
</dbReference>
<dbReference type="PROSITE" id="PS51782">
    <property type="entry name" value="LYSM"/>
    <property type="match status" value="2"/>
</dbReference>
<dbReference type="Pfam" id="PF00704">
    <property type="entry name" value="Glyco_hydro_18"/>
    <property type="match status" value="1"/>
</dbReference>
<dbReference type="GO" id="GO:0012505">
    <property type="term" value="C:endomembrane system"/>
    <property type="evidence" value="ECO:0007669"/>
    <property type="project" value="TreeGrafter"/>
</dbReference>
<proteinExistence type="predicted"/>
<comment type="caution">
    <text evidence="5">The sequence shown here is derived from an EMBL/GenBank/DDBJ whole genome shotgun (WGS) entry which is preliminary data.</text>
</comment>
<gene>
    <name evidence="5" type="ORF">AN964_21240</name>
</gene>
<feature type="domain" description="GH18" evidence="4">
    <location>
        <begin position="100"/>
        <end position="420"/>
    </location>
</feature>
<evidence type="ECO:0000256" key="2">
    <source>
        <dbReference type="ARBA" id="ARBA00023295"/>
    </source>
</evidence>
<dbReference type="Proteomes" id="UP000051888">
    <property type="component" value="Unassembled WGS sequence"/>
</dbReference>
<dbReference type="SMART" id="SM00636">
    <property type="entry name" value="Glyco_18"/>
    <property type="match status" value="1"/>
</dbReference>
<evidence type="ECO:0000259" key="3">
    <source>
        <dbReference type="PROSITE" id="PS51782"/>
    </source>
</evidence>
<keyword evidence="6" id="KW-1185">Reference proteome</keyword>
<organism evidence="5 6">
    <name type="scientific">Heyndrickxia shackletonii</name>
    <dbReference type="NCBI Taxonomy" id="157838"/>
    <lineage>
        <taxon>Bacteria</taxon>
        <taxon>Bacillati</taxon>
        <taxon>Bacillota</taxon>
        <taxon>Bacilli</taxon>
        <taxon>Bacillales</taxon>
        <taxon>Bacillaceae</taxon>
        <taxon>Heyndrickxia</taxon>
    </lineage>
</organism>
<dbReference type="GO" id="GO:0016798">
    <property type="term" value="F:hydrolase activity, acting on glycosyl bonds"/>
    <property type="evidence" value="ECO:0007669"/>
    <property type="project" value="UniProtKB-KW"/>
</dbReference>
<dbReference type="InterPro" id="IPR011583">
    <property type="entry name" value="Chitinase_II/V-like_cat"/>
</dbReference>
<dbReference type="InterPro" id="IPR036779">
    <property type="entry name" value="LysM_dom_sf"/>
</dbReference>
<dbReference type="PATRIC" id="fig|157838.3.peg.4661"/>
<dbReference type="AlphaFoldDB" id="A0A0Q3WTL1"/>
<dbReference type="OrthoDB" id="9769314at2"/>
<dbReference type="SUPFAM" id="SSF51445">
    <property type="entry name" value="(Trans)glycosidases"/>
    <property type="match status" value="1"/>
</dbReference>
<dbReference type="SUPFAM" id="SSF54106">
    <property type="entry name" value="LysM domain"/>
    <property type="match status" value="2"/>
</dbReference>
<dbReference type="CDD" id="cd00118">
    <property type="entry name" value="LysM"/>
    <property type="match status" value="2"/>
</dbReference>
<reference evidence="5 6" key="1">
    <citation type="submission" date="2015-09" db="EMBL/GenBank/DDBJ databases">
        <title>Genome sequencing project for genomic taxonomy and phylogenomics of Bacillus-like bacteria.</title>
        <authorList>
            <person name="Liu B."/>
            <person name="Wang J."/>
            <person name="Zhu Y."/>
            <person name="Liu G."/>
            <person name="Chen Q."/>
            <person name="Chen Z."/>
            <person name="Lan J."/>
            <person name="Che J."/>
            <person name="Ge C."/>
            <person name="Shi H."/>
            <person name="Pan Z."/>
            <person name="Liu X."/>
        </authorList>
    </citation>
    <scope>NUCLEOTIDE SEQUENCE [LARGE SCALE GENOMIC DNA]</scope>
    <source>
        <strain evidence="5 6">LMG 18435</strain>
    </source>
</reference>
<dbReference type="GO" id="GO:0005975">
    <property type="term" value="P:carbohydrate metabolic process"/>
    <property type="evidence" value="ECO:0007669"/>
    <property type="project" value="InterPro"/>
</dbReference>
<protein>
    <submittedName>
        <fullName evidence="5">Sporulation protein</fullName>
    </submittedName>
</protein>
<evidence type="ECO:0000259" key="4">
    <source>
        <dbReference type="PROSITE" id="PS51910"/>
    </source>
</evidence>
<keyword evidence="1" id="KW-0378">Hydrolase</keyword>
<feature type="domain" description="LysM" evidence="3">
    <location>
        <begin position="2"/>
        <end position="45"/>
    </location>
</feature>
<dbReference type="PANTHER" id="PTHR46066">
    <property type="entry name" value="CHITINASE DOMAIN-CONTAINING PROTEIN 1 FAMILY MEMBER"/>
    <property type="match status" value="1"/>
</dbReference>
<sequence length="420" mass="47540">MFIHIVRQGDTLFKLSRMYQIPVERLRLANGFGDSNLVVGQAVLVPKYTYIVQPGDSFFEIAKKAMVTEEQLRHANPSIQPAAIQPGMEIKIPNISNYLAGTLQYYQVRSPEQDAELISQFAPYSSSIAIFEYHFARNGDIVNTLNDAVAVRTTWQHRVTPLITITNLTSQGFSSDLASAVLNNPTARTKLVNNIAYLTKRHGYGGVNIDFELVKAADRDLFTGFLRELKDRLRQDRLAVTVAVPAKTSEDISWLRGYDYGGIGAVVDYMFIMAYDWHHSGSEPGPVAPITEVRKSIEFAIKTVPSRKIILGVPLYGYDWIIPYSPGRIAPGVSNQNAIETAMRYQSPIQYSEEYQSPYYRYRDQNGLTHEVWFEDVRSMSAKMQLVRNYGLQAIGAWQLSLGFTPGVWLLRKFFTIRKL</sequence>
<dbReference type="STRING" id="157838.AN964_21240"/>
<name>A0A0Q3WTL1_9BACI</name>
<dbReference type="InterPro" id="IPR017853">
    <property type="entry name" value="GH"/>
</dbReference>
<evidence type="ECO:0000313" key="5">
    <source>
        <dbReference type="EMBL" id="KQL51487.1"/>
    </source>
</evidence>
<accession>A0A0Q3WTL1</accession>
<dbReference type="GO" id="GO:0070492">
    <property type="term" value="F:oligosaccharide binding"/>
    <property type="evidence" value="ECO:0007669"/>
    <property type="project" value="TreeGrafter"/>
</dbReference>
<dbReference type="Gene3D" id="3.20.20.80">
    <property type="entry name" value="Glycosidases"/>
    <property type="match status" value="1"/>
</dbReference>
<dbReference type="InterPro" id="IPR018392">
    <property type="entry name" value="LysM"/>
</dbReference>
<dbReference type="Gene3D" id="3.10.50.10">
    <property type="match status" value="1"/>
</dbReference>
<dbReference type="Pfam" id="PF01476">
    <property type="entry name" value="LysM"/>
    <property type="match status" value="2"/>
</dbReference>
<dbReference type="EMBL" id="LJJC01000006">
    <property type="protein sequence ID" value="KQL51487.1"/>
    <property type="molecule type" value="Genomic_DNA"/>
</dbReference>
<dbReference type="InterPro" id="IPR001223">
    <property type="entry name" value="Glyco_hydro18_cat"/>
</dbReference>